<dbReference type="PANTHER" id="PTHR40051:SF1">
    <property type="entry name" value="YOLD-LIKE FAMILY PROTEIN"/>
    <property type="match status" value="1"/>
</dbReference>
<dbReference type="OrthoDB" id="2376882at2"/>
<dbReference type="AlphaFoldDB" id="A0A544TUB8"/>
<dbReference type="Pfam" id="PF08863">
    <property type="entry name" value="YolD"/>
    <property type="match status" value="1"/>
</dbReference>
<sequence length="124" mass="14938">MSYFDGMMDEKLDLSKVRDRGSKKWVAMMLPEHVKMLREYNENMKKMPKPELDEWDLATIQEQIEIALKRNVEIEFKLWKEGEIICRVCRIERIDLNKKIIEVENIYRSFTLKIEDIVSITILE</sequence>
<dbReference type="RefSeq" id="WP_142641569.1">
    <property type="nucleotide sequence ID" value="NZ_VDGI01000003.1"/>
</dbReference>
<dbReference type="Proteomes" id="UP000316626">
    <property type="component" value="Unassembled WGS sequence"/>
</dbReference>
<keyword evidence="2" id="KW-1185">Reference proteome</keyword>
<evidence type="ECO:0000313" key="2">
    <source>
        <dbReference type="Proteomes" id="UP000316626"/>
    </source>
</evidence>
<comment type="caution">
    <text evidence="1">The sequence shown here is derived from an EMBL/GenBank/DDBJ whole genome shotgun (WGS) entry which is preliminary data.</text>
</comment>
<protein>
    <submittedName>
        <fullName evidence="1">YolD-like family protein</fullName>
    </submittedName>
</protein>
<accession>A0A544TUB8</accession>
<evidence type="ECO:0000313" key="1">
    <source>
        <dbReference type="EMBL" id="TQR21038.1"/>
    </source>
</evidence>
<organism evidence="1 2">
    <name type="scientific">Psychrobacillus vulpis</name>
    <dbReference type="NCBI Taxonomy" id="2325572"/>
    <lineage>
        <taxon>Bacteria</taxon>
        <taxon>Bacillati</taxon>
        <taxon>Bacillota</taxon>
        <taxon>Bacilli</taxon>
        <taxon>Bacillales</taxon>
        <taxon>Bacillaceae</taxon>
        <taxon>Psychrobacillus</taxon>
    </lineage>
</organism>
<dbReference type="PANTHER" id="PTHR40051">
    <property type="entry name" value="IG HYPOTHETICAL 15966"/>
    <property type="match status" value="1"/>
</dbReference>
<dbReference type="EMBL" id="VDGI01000003">
    <property type="protein sequence ID" value="TQR21038.1"/>
    <property type="molecule type" value="Genomic_DNA"/>
</dbReference>
<name>A0A544TUB8_9BACI</name>
<dbReference type="InterPro" id="IPR014962">
    <property type="entry name" value="YolD"/>
</dbReference>
<reference evidence="1 2" key="1">
    <citation type="submission" date="2019-06" db="EMBL/GenBank/DDBJ databases">
        <title>Psychrobacillus vulpis sp. nov., a new species isolated from feces of a red fox that inhabits in The Tablas de Daimiel Natural Park, Albacete, Spain.</title>
        <authorList>
            <person name="Rodriguez M."/>
            <person name="Reina J.C."/>
            <person name="Bejar V."/>
            <person name="Llamas I."/>
        </authorList>
    </citation>
    <scope>NUCLEOTIDE SEQUENCE [LARGE SCALE GENOMIC DNA]</scope>
    <source>
        <strain evidence="1 2">Z8</strain>
    </source>
</reference>
<proteinExistence type="predicted"/>
<gene>
    <name evidence="1" type="ORF">FG384_05435</name>
</gene>